<sequence>MGKLKISIVLMMVVCVLMMGLFGSPTVGEEDQQQEKSKQPIKATLTERLTSLLYVSSPSSSSSSSGSGSPSSLSNWDKLKTFLHQSHAYFFPPNLESGETDESVVSSTSSGGAGEKVKEAVTKSLEKSKESVEGSAKSAAKIAGETVHKTTEKLKKLKSEEL</sequence>
<comment type="caution">
    <text evidence="3">The sequence shown here is derived from an EMBL/GenBank/DDBJ whole genome shotgun (WGS) entry which is preliminary data.</text>
</comment>
<gene>
    <name evidence="3" type="ORF">TIFTF001_023585</name>
</gene>
<proteinExistence type="predicted"/>
<name>A0AA88AF09_FICCA</name>
<dbReference type="AlphaFoldDB" id="A0AA88AF09"/>
<dbReference type="PANTHER" id="PTHR35463:SF11">
    <property type="entry name" value="TRANSMEMBRANE PROTEIN"/>
    <property type="match status" value="1"/>
</dbReference>
<evidence type="ECO:0008006" key="5">
    <source>
        <dbReference type="Google" id="ProtNLM"/>
    </source>
</evidence>
<evidence type="ECO:0000256" key="2">
    <source>
        <dbReference type="SAM" id="SignalP"/>
    </source>
</evidence>
<accession>A0AA88AF09</accession>
<dbReference type="PANTHER" id="PTHR35463">
    <property type="entry name" value="TRANSMEMBRANE PROTEIN"/>
    <property type="match status" value="1"/>
</dbReference>
<feature type="region of interest" description="Disordered" evidence="1">
    <location>
        <begin position="93"/>
        <end position="119"/>
    </location>
</feature>
<evidence type="ECO:0000313" key="3">
    <source>
        <dbReference type="EMBL" id="GMN54449.1"/>
    </source>
</evidence>
<feature type="signal peptide" evidence="2">
    <location>
        <begin position="1"/>
        <end position="23"/>
    </location>
</feature>
<keyword evidence="4" id="KW-1185">Reference proteome</keyword>
<evidence type="ECO:0000313" key="4">
    <source>
        <dbReference type="Proteomes" id="UP001187192"/>
    </source>
</evidence>
<dbReference type="EMBL" id="BTGU01000051">
    <property type="protein sequence ID" value="GMN54449.1"/>
    <property type="molecule type" value="Genomic_DNA"/>
</dbReference>
<dbReference type="Proteomes" id="UP001187192">
    <property type="component" value="Unassembled WGS sequence"/>
</dbReference>
<protein>
    <recommendedName>
        <fullName evidence="5">Transmembrane protein</fullName>
    </recommendedName>
</protein>
<feature type="chain" id="PRO_5041689973" description="Transmembrane protein" evidence="2">
    <location>
        <begin position="24"/>
        <end position="162"/>
    </location>
</feature>
<organism evidence="3 4">
    <name type="scientific">Ficus carica</name>
    <name type="common">Common fig</name>
    <dbReference type="NCBI Taxonomy" id="3494"/>
    <lineage>
        <taxon>Eukaryota</taxon>
        <taxon>Viridiplantae</taxon>
        <taxon>Streptophyta</taxon>
        <taxon>Embryophyta</taxon>
        <taxon>Tracheophyta</taxon>
        <taxon>Spermatophyta</taxon>
        <taxon>Magnoliopsida</taxon>
        <taxon>eudicotyledons</taxon>
        <taxon>Gunneridae</taxon>
        <taxon>Pentapetalae</taxon>
        <taxon>rosids</taxon>
        <taxon>fabids</taxon>
        <taxon>Rosales</taxon>
        <taxon>Moraceae</taxon>
        <taxon>Ficeae</taxon>
        <taxon>Ficus</taxon>
    </lineage>
</organism>
<keyword evidence="2" id="KW-0732">Signal</keyword>
<evidence type="ECO:0000256" key="1">
    <source>
        <dbReference type="SAM" id="MobiDB-lite"/>
    </source>
</evidence>
<reference evidence="3" key="1">
    <citation type="submission" date="2023-07" db="EMBL/GenBank/DDBJ databases">
        <title>draft genome sequence of fig (Ficus carica).</title>
        <authorList>
            <person name="Takahashi T."/>
            <person name="Nishimura K."/>
        </authorList>
    </citation>
    <scope>NUCLEOTIDE SEQUENCE</scope>
</reference>